<dbReference type="EMBL" id="MUFB01000013">
    <property type="protein sequence ID" value="OOE85440.1"/>
    <property type="molecule type" value="Genomic_DNA"/>
</dbReference>
<evidence type="ECO:0000256" key="3">
    <source>
        <dbReference type="ARBA" id="ARBA00022448"/>
    </source>
</evidence>
<keyword evidence="13" id="KW-1185">Reference proteome</keyword>
<evidence type="ECO:0000313" key="12">
    <source>
        <dbReference type="EMBL" id="OOE85440.1"/>
    </source>
</evidence>
<evidence type="ECO:0000256" key="2">
    <source>
        <dbReference type="ARBA" id="ARBA00010637"/>
    </source>
</evidence>
<feature type="transmembrane region" description="Helical" evidence="11">
    <location>
        <begin position="20"/>
        <end position="40"/>
    </location>
</feature>
<keyword evidence="5 10" id="KW-0997">Cell inner membrane</keyword>
<protein>
    <recommendedName>
        <fullName evidence="10">Type II secretion system protein M</fullName>
        <shortName evidence="10">T2SS protein M</shortName>
    </recommendedName>
    <alternativeName>
        <fullName evidence="10">General secretion pathway protein M</fullName>
    </alternativeName>
</protein>
<keyword evidence="8 11" id="KW-1133">Transmembrane helix</keyword>
<dbReference type="SUPFAM" id="SSF103054">
    <property type="entry name" value="General secretion pathway protein M, EpsM"/>
    <property type="match status" value="1"/>
</dbReference>
<gene>
    <name evidence="12" type="ORF">BZG73_08775</name>
</gene>
<comment type="subcellular location">
    <subcellularLocation>
        <location evidence="1">Cell inner membrane</location>
        <topology evidence="1">Single-pass membrane protein</topology>
    </subcellularLocation>
</comment>
<dbReference type="Gene3D" id="3.30.1360.100">
    <property type="entry name" value="General secretion pathway protein M, EpsM"/>
    <property type="match status" value="1"/>
</dbReference>
<reference evidence="12 13" key="1">
    <citation type="journal article" date="2017" name="Genome Announc.">
        <title>Draft Genome Sequences of Salinivibrio proteolyticus, Salinivibrio sharmensis, Salinivibrio siamensis, Salinivibrio costicola subsp. alcaliphilus, Salinivibrio costicola subsp. vallismortis, and 29 New Isolates Belonging to the Genus Salinivibrio.</title>
        <authorList>
            <person name="Lopez-Hermoso C."/>
            <person name="de la Haba R.R."/>
            <person name="Sanchez-Porro C."/>
            <person name="Bayliss S.C."/>
            <person name="Feil E.J."/>
            <person name="Ventosa A."/>
        </authorList>
    </citation>
    <scope>NUCLEOTIDE SEQUENCE [LARGE SCALE GENOMIC DNA]</scope>
    <source>
        <strain evidence="12 13">JCM 14472</strain>
    </source>
</reference>
<evidence type="ECO:0000256" key="6">
    <source>
        <dbReference type="ARBA" id="ARBA00022692"/>
    </source>
</evidence>
<comment type="function">
    <text evidence="10">Inner membrane component of the type II secretion system required for the energy-dependent secretion of extracellular factors such as proteases and toxins from the periplasm.</text>
</comment>
<dbReference type="Pfam" id="PF04612">
    <property type="entry name" value="T2SSM"/>
    <property type="match status" value="1"/>
</dbReference>
<proteinExistence type="inferred from homology"/>
<dbReference type="RefSeq" id="WP_077668118.1">
    <property type="nucleotide sequence ID" value="NZ_MUFB01000013.1"/>
</dbReference>
<evidence type="ECO:0000256" key="10">
    <source>
        <dbReference type="PIRNR" id="PIRNR006291"/>
    </source>
</evidence>
<evidence type="ECO:0000256" key="8">
    <source>
        <dbReference type="ARBA" id="ARBA00022989"/>
    </source>
</evidence>
<dbReference type="InterPro" id="IPR007690">
    <property type="entry name" value="T2SS_GspM"/>
</dbReference>
<evidence type="ECO:0000256" key="9">
    <source>
        <dbReference type="ARBA" id="ARBA00023136"/>
    </source>
</evidence>
<keyword evidence="9 10" id="KW-0472">Membrane</keyword>
<dbReference type="PIRSF" id="PIRSF006291">
    <property type="entry name" value="GspM"/>
    <property type="match status" value="1"/>
</dbReference>
<comment type="caution">
    <text evidence="12">The sequence shown here is derived from an EMBL/GenBank/DDBJ whole genome shotgun (WGS) entry which is preliminary data.</text>
</comment>
<evidence type="ECO:0000256" key="7">
    <source>
        <dbReference type="ARBA" id="ARBA00022927"/>
    </source>
</evidence>
<dbReference type="InterPro" id="IPR023229">
    <property type="entry name" value="T2SS_M_periplasmic_sf"/>
</dbReference>
<sequence length="164" mass="18428">MIARIQTQWQSISLREQRLVLIAAGVLLLSLLYWGIVVPVQTQAEQARAALVSERKVYNELQQKRNHIMQLRSQSGRSRQAVASRSQPLNQVIAASAGEFNLTITRLQPGEDSVQLGLEPLPFNQLLRWIEQLSQLHGIQVARLSTEATDTAGVVQVTRLQLER</sequence>
<evidence type="ECO:0000256" key="4">
    <source>
        <dbReference type="ARBA" id="ARBA00022475"/>
    </source>
</evidence>
<organism evidence="12 13">
    <name type="scientific">Salinivibrio siamensis</name>
    <dbReference type="NCBI Taxonomy" id="414286"/>
    <lineage>
        <taxon>Bacteria</taxon>
        <taxon>Pseudomonadati</taxon>
        <taxon>Pseudomonadota</taxon>
        <taxon>Gammaproteobacteria</taxon>
        <taxon>Vibrionales</taxon>
        <taxon>Vibrionaceae</taxon>
        <taxon>Salinivibrio</taxon>
    </lineage>
</organism>
<name>A0ABX3K9G4_9GAMM</name>
<dbReference type="Proteomes" id="UP000189410">
    <property type="component" value="Unassembled WGS sequence"/>
</dbReference>
<evidence type="ECO:0000256" key="5">
    <source>
        <dbReference type="ARBA" id="ARBA00022519"/>
    </source>
</evidence>
<evidence type="ECO:0000256" key="1">
    <source>
        <dbReference type="ARBA" id="ARBA00004377"/>
    </source>
</evidence>
<evidence type="ECO:0000256" key="11">
    <source>
        <dbReference type="SAM" id="Phobius"/>
    </source>
</evidence>
<accession>A0ABX3K9G4</accession>
<keyword evidence="3 10" id="KW-0813">Transport</keyword>
<keyword evidence="4 10" id="KW-1003">Cell membrane</keyword>
<evidence type="ECO:0000313" key="13">
    <source>
        <dbReference type="Proteomes" id="UP000189410"/>
    </source>
</evidence>
<comment type="similarity">
    <text evidence="2 10">Belongs to the GSP M family.</text>
</comment>
<keyword evidence="6 11" id="KW-0812">Transmembrane</keyword>
<keyword evidence="7 10" id="KW-0653">Protein transport</keyword>